<name>A0A1C2DG37_9HYPH</name>
<feature type="domain" description="SecDF P1 head subdomain" evidence="2">
    <location>
        <begin position="385"/>
        <end position="468"/>
    </location>
</feature>
<feature type="region of interest" description="Disordered" evidence="1">
    <location>
        <begin position="343"/>
        <end position="376"/>
    </location>
</feature>
<evidence type="ECO:0000259" key="2">
    <source>
        <dbReference type="Pfam" id="PF22599"/>
    </source>
</evidence>
<dbReference type="Pfam" id="PF22599">
    <property type="entry name" value="SecDF_P1_head"/>
    <property type="match status" value="1"/>
</dbReference>
<keyword evidence="4" id="KW-1185">Reference proteome</keyword>
<organism evidence="3 4">
    <name type="scientific">Mesorhizobium hungaricum</name>
    <dbReference type="NCBI Taxonomy" id="1566387"/>
    <lineage>
        <taxon>Bacteria</taxon>
        <taxon>Pseudomonadati</taxon>
        <taxon>Pseudomonadota</taxon>
        <taxon>Alphaproteobacteria</taxon>
        <taxon>Hyphomicrobiales</taxon>
        <taxon>Phyllobacteriaceae</taxon>
        <taxon>Mesorhizobium</taxon>
    </lineage>
</organism>
<evidence type="ECO:0000313" key="3">
    <source>
        <dbReference type="EMBL" id="OCX13677.1"/>
    </source>
</evidence>
<sequence length="479" mass="50664">MACCFGLTPVGPIRAAESVTIPAYQPAVGAEHGYRIQKTTETDMSLWFDKPEASSVVMRGDFRHQLVVLSRDDKAMRVRWSLSADLPPGTAGAADSYAMNTQLRNSLAAYGVQQLDLDMDLTGYPTALTGADQIIAHMESLIAAPGAAGTTLPADSVASQMLQAVKDNPLKVVDVLLPEVIVLSLGQATQEGTTEVGSTWTAKSDESMGDTLVPATSAWKFETTDSARRTATFSMKQSFDATALHSAMKARIEKMIAAFAERSKQLTDEQMARVQSSQKSRDLTLVMSLQDGSTVEALDSVTVDTGGTKLTIVTHIWRDDQSPTLPEPPAWNAKSVSAQAISPLEQPASRPSDLEKTGSEAKPAAPAEQQSAAEPAKAVAPVSLKIAKAEVVTDSVSYGAAVKIDMTPDSAGAFRDFTTASVGRQTQLVVDGKVISEPVIREPIMGGSVMISVDTATEAQSLARQLSAPGATITVRLAP</sequence>
<gene>
    <name evidence="3" type="ORF">QV13_22610</name>
</gene>
<dbReference type="Gene3D" id="3.30.1360.200">
    <property type="match status" value="1"/>
</dbReference>
<protein>
    <recommendedName>
        <fullName evidence="2">SecDF P1 head subdomain domain-containing protein</fullName>
    </recommendedName>
</protein>
<reference evidence="3 4" key="1">
    <citation type="submission" date="2016-08" db="EMBL/GenBank/DDBJ databases">
        <title>Whole genome sequence of Mesorhizobium sp. strain UASWS1009 isolated from industrial sewage.</title>
        <authorList>
            <person name="Crovadore J."/>
            <person name="Calmin G."/>
            <person name="Chablais R."/>
            <person name="Cochard B."/>
            <person name="Lefort F."/>
        </authorList>
    </citation>
    <scope>NUCLEOTIDE SEQUENCE [LARGE SCALE GENOMIC DNA]</scope>
    <source>
        <strain evidence="3 4">UASWS1009</strain>
    </source>
</reference>
<proteinExistence type="predicted"/>
<dbReference type="Proteomes" id="UP000094412">
    <property type="component" value="Unassembled WGS sequence"/>
</dbReference>
<evidence type="ECO:0000256" key="1">
    <source>
        <dbReference type="SAM" id="MobiDB-lite"/>
    </source>
</evidence>
<accession>A0A1C2DG37</accession>
<dbReference type="AlphaFoldDB" id="A0A1C2DG37"/>
<dbReference type="STRING" id="1566387.QV13_22610"/>
<feature type="compositionally biased region" description="Low complexity" evidence="1">
    <location>
        <begin position="360"/>
        <end position="376"/>
    </location>
</feature>
<evidence type="ECO:0000313" key="4">
    <source>
        <dbReference type="Proteomes" id="UP000094412"/>
    </source>
</evidence>
<dbReference type="EMBL" id="MDEO01000036">
    <property type="protein sequence ID" value="OCX13677.1"/>
    <property type="molecule type" value="Genomic_DNA"/>
</dbReference>
<dbReference type="InterPro" id="IPR054384">
    <property type="entry name" value="SecDF_P1_head"/>
</dbReference>
<comment type="caution">
    <text evidence="3">The sequence shown here is derived from an EMBL/GenBank/DDBJ whole genome shotgun (WGS) entry which is preliminary data.</text>
</comment>